<evidence type="ECO:0000313" key="3">
    <source>
        <dbReference type="Proteomes" id="UP000265618"/>
    </source>
</evidence>
<protein>
    <submittedName>
        <fullName evidence="2">Uncharacterized protein</fullName>
    </submittedName>
</protein>
<dbReference type="PANTHER" id="PTHR33862:SF3">
    <property type="entry name" value="OROFACIAL CLEFT 1 CANDIDATE GENE 1 PROTEIN"/>
    <property type="match status" value="1"/>
</dbReference>
<dbReference type="InterPro" id="IPR031390">
    <property type="entry name" value="OFCC1"/>
</dbReference>
<feature type="region of interest" description="Disordered" evidence="1">
    <location>
        <begin position="601"/>
        <end position="705"/>
    </location>
</feature>
<dbReference type="Proteomes" id="UP000265618">
    <property type="component" value="Unassembled WGS sequence"/>
</dbReference>
<feature type="compositionally biased region" description="Polar residues" evidence="1">
    <location>
        <begin position="610"/>
        <end position="654"/>
    </location>
</feature>
<evidence type="ECO:0000256" key="1">
    <source>
        <dbReference type="SAM" id="MobiDB-lite"/>
    </source>
</evidence>
<feature type="region of interest" description="Disordered" evidence="1">
    <location>
        <begin position="717"/>
        <end position="739"/>
    </location>
</feature>
<feature type="region of interest" description="Disordered" evidence="1">
    <location>
        <begin position="1"/>
        <end position="20"/>
    </location>
</feature>
<dbReference type="OrthoDB" id="347244at2759"/>
<gene>
    <name evidence="2" type="ORF">KIPB_000994</name>
</gene>
<sequence>MTHSRLPGYADSSVTAAEARETLGPEALKLEVYQPDHDAEDYRYQDDAALHARETGQLDMLRQLEQETEQDIVAAQAMAAATVAQLRQRHRDAQSQRRGQLLQLQRQSEAKFRAALRRRGGLVGVQVPSATQKERRVWMEKDEKLHLSVPDATATLQRQGIRGAAEEEEEDSMDSCSVESEIEEMGDDYEGKGAEDSDTYSERGSDVDLLGPRSKAAADTADKDRKARRDENRPLRRRYRVEAIEAPQIMRLRLVSLRCPRTKLPAGNYVLKTTLLSQLGGNVLTFENLPEGPFGGASSVVEYEGDNTNNPALSFNEDVFTPIPASAFISPFNCYLLELYRLRDVSANHPVDTVVGWGYLPAVSVAIKPLEGEYKVPLLRGDTDRSVHRYAQIQTLLSSNIDVWLGNLYLEVSRTPRFRYGEHEFRVDLPVPPIVVHTAASRSVDALKEETVALSKRLQQVEEMEAVNRLPVDVFEGAEWSRTEWDGQPALSSKSRRVDAAEYARRLARKQAKKQQRVIARIQKTRGVVRKLLVYMHEAGQRREAKRSKYNTESERGVVHNVLIHRDVGVDGEGVAEMAALLEGTTSTARGGQTLRELMKEDSHSAGDFDSSTMESSNIDSDGSSAFTSTDSDQSLSYTGTASAQVTPRSSRGPVNTLMDPTPFVVRDTVSSEDAGSPSILMDVPPLSLPTRKGDGKEMRGSVSMASGMAVDKAQGLKGVSSTLSDATAGVSPRSVCEQ</sequence>
<organism evidence="2 3">
    <name type="scientific">Kipferlia bialata</name>
    <dbReference type="NCBI Taxonomy" id="797122"/>
    <lineage>
        <taxon>Eukaryota</taxon>
        <taxon>Metamonada</taxon>
        <taxon>Carpediemonas-like organisms</taxon>
        <taxon>Kipferlia</taxon>
    </lineage>
</organism>
<dbReference type="AlphaFoldDB" id="A0A9K3GFG1"/>
<comment type="caution">
    <text evidence="2">The sequence shown here is derived from an EMBL/GenBank/DDBJ whole genome shotgun (WGS) entry which is preliminary data.</text>
</comment>
<reference evidence="2 3" key="1">
    <citation type="journal article" date="2018" name="PLoS ONE">
        <title>The draft genome of Kipferlia bialata reveals reductive genome evolution in fornicate parasites.</title>
        <authorList>
            <person name="Tanifuji G."/>
            <person name="Takabayashi S."/>
            <person name="Kume K."/>
            <person name="Takagi M."/>
            <person name="Nakayama T."/>
            <person name="Kamikawa R."/>
            <person name="Inagaki Y."/>
            <person name="Hashimoto T."/>
        </authorList>
    </citation>
    <scope>NUCLEOTIDE SEQUENCE [LARGE SCALE GENOMIC DNA]</scope>
    <source>
        <strain evidence="2">NY0173</strain>
    </source>
</reference>
<name>A0A9K3GFG1_9EUKA</name>
<dbReference type="PANTHER" id="PTHR33862">
    <property type="entry name" value="OROFACIAL CLEFT 1 CANDIDATE GENE 1 PROTEIN"/>
    <property type="match status" value="1"/>
</dbReference>
<keyword evidence="3" id="KW-1185">Reference proteome</keyword>
<feature type="compositionally biased region" description="Basic and acidic residues" evidence="1">
    <location>
        <begin position="220"/>
        <end position="233"/>
    </location>
</feature>
<proteinExistence type="predicted"/>
<evidence type="ECO:0000313" key="2">
    <source>
        <dbReference type="EMBL" id="GIQ80231.1"/>
    </source>
</evidence>
<accession>A0A9K3GFG1</accession>
<feature type="region of interest" description="Disordered" evidence="1">
    <location>
        <begin position="149"/>
        <end position="233"/>
    </location>
</feature>
<feature type="compositionally biased region" description="Basic and acidic residues" evidence="1">
    <location>
        <begin position="189"/>
        <end position="206"/>
    </location>
</feature>
<dbReference type="EMBL" id="BDIP01000127">
    <property type="protein sequence ID" value="GIQ80231.1"/>
    <property type="molecule type" value="Genomic_DNA"/>
</dbReference>